<keyword evidence="4 6" id="KW-0009">Actin-binding</keyword>
<feature type="compositionally biased region" description="Pro residues" evidence="7">
    <location>
        <begin position="54"/>
        <end position="65"/>
    </location>
</feature>
<feature type="compositionally biased region" description="Basic residues" evidence="7">
    <location>
        <begin position="84"/>
        <end position="99"/>
    </location>
</feature>
<dbReference type="VEuPathDB" id="FungiDB:BTJ68_12051"/>
<reference evidence="8 9" key="1">
    <citation type="journal article" date="2018" name="BMC Genomics">
        <title>Genomic evidence for intraspecific hybridization in a clonal and extremely halotolerant yeast.</title>
        <authorList>
            <person name="Gostincar C."/>
            <person name="Stajich J.E."/>
            <person name="Zupancic J."/>
            <person name="Zalar P."/>
            <person name="Gunde-Cimerman N."/>
        </authorList>
    </citation>
    <scope>NUCLEOTIDE SEQUENCE [LARGE SCALE GENOMIC DNA]</scope>
    <source>
        <strain evidence="8 9">EXF-2682</strain>
    </source>
</reference>
<dbReference type="InterPro" id="IPR036140">
    <property type="entry name" value="PFN_sf"/>
</dbReference>
<accession>A0A3M7BWL4</accession>
<feature type="region of interest" description="Disordered" evidence="7">
    <location>
        <begin position="1"/>
        <end position="110"/>
    </location>
</feature>
<dbReference type="PRINTS" id="PR01640">
    <property type="entry name" value="PROFILINPLNT"/>
</dbReference>
<comment type="similarity">
    <text evidence="2 6">Belongs to the profilin family.</text>
</comment>
<dbReference type="SUPFAM" id="SSF55770">
    <property type="entry name" value="Profilin (actin-binding protein)"/>
    <property type="match status" value="1"/>
</dbReference>
<keyword evidence="5" id="KW-0206">Cytoskeleton</keyword>
<organism evidence="8 9">
    <name type="scientific">Hortaea werneckii</name>
    <name type="common">Black yeast</name>
    <name type="synonym">Cladosporium werneckii</name>
    <dbReference type="NCBI Taxonomy" id="91943"/>
    <lineage>
        <taxon>Eukaryota</taxon>
        <taxon>Fungi</taxon>
        <taxon>Dikarya</taxon>
        <taxon>Ascomycota</taxon>
        <taxon>Pezizomycotina</taxon>
        <taxon>Dothideomycetes</taxon>
        <taxon>Dothideomycetidae</taxon>
        <taxon>Mycosphaerellales</taxon>
        <taxon>Teratosphaeriaceae</taxon>
        <taxon>Hortaea</taxon>
    </lineage>
</organism>
<sequence length="229" mass="24494">MGTFSGRRKEPEGPAAADANNGFPPVPSSGRVVPTSTTTTPSLDYFHTSIRGNSPPPFLPSPPPRSSHSLASPAEPPFPIHAPPHQKQKQPNQKKKKKTNPVPHKNSLVGTGNLDKAAIFNNEGNSVWAATQGFTVSPQEMQEVVTAYKDPGTDGVKQVQSTGLHIAGDRFVVLKADERSIYGKKGREGVVIVKTTQAILVTHYPETVQPGAAANTVEQLADYLIKVGY</sequence>
<dbReference type="OrthoDB" id="421374at2759"/>
<dbReference type="EMBL" id="QWIP01001685">
    <property type="protein sequence ID" value="RMY44183.1"/>
    <property type="molecule type" value="Genomic_DNA"/>
</dbReference>
<gene>
    <name evidence="8" type="ORF">D0863_16255</name>
</gene>
<name>A0A3M7BWL4_HORWE</name>
<evidence type="ECO:0000256" key="2">
    <source>
        <dbReference type="ARBA" id="ARBA00010058"/>
    </source>
</evidence>
<evidence type="ECO:0000256" key="5">
    <source>
        <dbReference type="ARBA" id="ARBA00023212"/>
    </source>
</evidence>
<evidence type="ECO:0000256" key="1">
    <source>
        <dbReference type="ARBA" id="ARBA00004245"/>
    </source>
</evidence>
<protein>
    <recommendedName>
        <fullName evidence="6">Profilin</fullName>
    </recommendedName>
</protein>
<dbReference type="PANTHER" id="PTHR11604:SF0">
    <property type="entry name" value="PROFILIN"/>
    <property type="match status" value="1"/>
</dbReference>
<dbReference type="PRINTS" id="PR00392">
    <property type="entry name" value="PROFILIN"/>
</dbReference>
<evidence type="ECO:0000256" key="3">
    <source>
        <dbReference type="ARBA" id="ARBA00022490"/>
    </source>
</evidence>
<dbReference type="GO" id="GO:0005938">
    <property type="term" value="C:cell cortex"/>
    <property type="evidence" value="ECO:0007669"/>
    <property type="project" value="TreeGrafter"/>
</dbReference>
<dbReference type="GO" id="GO:0005856">
    <property type="term" value="C:cytoskeleton"/>
    <property type="evidence" value="ECO:0007669"/>
    <property type="project" value="UniProtKB-SubCell"/>
</dbReference>
<dbReference type="PANTHER" id="PTHR11604">
    <property type="entry name" value="PROFILIN"/>
    <property type="match status" value="1"/>
</dbReference>
<dbReference type="Proteomes" id="UP000269276">
    <property type="component" value="Unassembled WGS sequence"/>
</dbReference>
<feature type="compositionally biased region" description="Low complexity" evidence="7">
    <location>
        <begin position="28"/>
        <end position="42"/>
    </location>
</feature>
<dbReference type="AlphaFoldDB" id="A0A3M7BWL4"/>
<evidence type="ECO:0000256" key="4">
    <source>
        <dbReference type="ARBA" id="ARBA00023203"/>
    </source>
</evidence>
<dbReference type="SMART" id="SM00392">
    <property type="entry name" value="PROF"/>
    <property type="match status" value="1"/>
</dbReference>
<proteinExistence type="inferred from homology"/>
<evidence type="ECO:0000256" key="7">
    <source>
        <dbReference type="SAM" id="MobiDB-lite"/>
    </source>
</evidence>
<evidence type="ECO:0000313" key="9">
    <source>
        <dbReference type="Proteomes" id="UP000269276"/>
    </source>
</evidence>
<dbReference type="Gene3D" id="3.30.450.30">
    <property type="entry name" value="Dynein light chain 2a, cytoplasmic"/>
    <property type="match status" value="1"/>
</dbReference>
<dbReference type="CDD" id="cd00148">
    <property type="entry name" value="PROF"/>
    <property type="match status" value="1"/>
</dbReference>
<dbReference type="InterPro" id="IPR005455">
    <property type="entry name" value="PFN_euk"/>
</dbReference>
<comment type="caution">
    <text evidence="8">The sequence shown here is derived from an EMBL/GenBank/DDBJ whole genome shotgun (WGS) entry which is preliminary data.</text>
</comment>
<dbReference type="Pfam" id="PF00235">
    <property type="entry name" value="Profilin"/>
    <property type="match status" value="1"/>
</dbReference>
<dbReference type="InterPro" id="IPR048278">
    <property type="entry name" value="PFN"/>
</dbReference>
<keyword evidence="3" id="KW-0963">Cytoplasm</keyword>
<dbReference type="GO" id="GO:0003785">
    <property type="term" value="F:actin monomer binding"/>
    <property type="evidence" value="ECO:0007669"/>
    <property type="project" value="TreeGrafter"/>
</dbReference>
<evidence type="ECO:0000313" key="8">
    <source>
        <dbReference type="EMBL" id="RMY44183.1"/>
    </source>
</evidence>
<comment type="subcellular location">
    <subcellularLocation>
        <location evidence="1">Cytoplasm</location>
        <location evidence="1">Cytoskeleton</location>
    </subcellularLocation>
</comment>
<evidence type="ECO:0000256" key="6">
    <source>
        <dbReference type="RuleBase" id="RU003909"/>
    </source>
</evidence>